<feature type="compositionally biased region" description="Polar residues" evidence="1">
    <location>
        <begin position="277"/>
        <end position="287"/>
    </location>
</feature>
<feature type="compositionally biased region" description="Basic and acidic residues" evidence="1">
    <location>
        <begin position="288"/>
        <end position="297"/>
    </location>
</feature>
<dbReference type="EMBL" id="KQ086026">
    <property type="protein sequence ID" value="KLO10440.1"/>
    <property type="molecule type" value="Genomic_DNA"/>
</dbReference>
<name>A0A0H2RF21_9AGAM</name>
<dbReference type="Proteomes" id="UP000053477">
    <property type="component" value="Unassembled WGS sequence"/>
</dbReference>
<dbReference type="AlphaFoldDB" id="A0A0H2RF21"/>
<feature type="region of interest" description="Disordered" evidence="1">
    <location>
        <begin position="277"/>
        <end position="297"/>
    </location>
</feature>
<protein>
    <recommendedName>
        <fullName evidence="3">DUF6533 domain-containing protein</fullName>
    </recommendedName>
</protein>
<feature type="transmembrane region" description="Helical" evidence="2">
    <location>
        <begin position="157"/>
        <end position="176"/>
    </location>
</feature>
<keyword evidence="2" id="KW-0812">Transmembrane</keyword>
<dbReference type="Pfam" id="PF20151">
    <property type="entry name" value="DUF6533"/>
    <property type="match status" value="1"/>
</dbReference>
<keyword evidence="5" id="KW-1185">Reference proteome</keyword>
<reference evidence="4 5" key="1">
    <citation type="submission" date="2015-04" db="EMBL/GenBank/DDBJ databases">
        <title>Complete genome sequence of Schizopora paradoxa KUC8140, a cosmopolitan wood degrader in East Asia.</title>
        <authorList>
            <consortium name="DOE Joint Genome Institute"/>
            <person name="Min B."/>
            <person name="Park H."/>
            <person name="Jang Y."/>
            <person name="Kim J.-J."/>
            <person name="Kim K.H."/>
            <person name="Pangilinan J."/>
            <person name="Lipzen A."/>
            <person name="Riley R."/>
            <person name="Grigoriev I.V."/>
            <person name="Spatafora J.W."/>
            <person name="Choi I.-G."/>
        </authorList>
    </citation>
    <scope>NUCLEOTIDE SEQUENCE [LARGE SCALE GENOMIC DNA]</scope>
    <source>
        <strain evidence="4 5">KUC8140</strain>
    </source>
</reference>
<evidence type="ECO:0000259" key="3">
    <source>
        <dbReference type="Pfam" id="PF20151"/>
    </source>
</evidence>
<sequence>MALLRPDYAQAYDSIIFISDEIRYIWMQTWSFGKVLYLIARYSCFIDAVAVVWFEFTTSQASQTCRTAFTLSNLLPIEKRGGVLWDDSLSMNAIVLAYLLLIQSAGAVIGAFEINKSIKTATLTELNVVILSLIRGISQWRKESSQLVHTLYRDGVLYFAILSSITFLNVIFMLKFTNTPLYYTVMLYSGESQCPRYTPSSSSIIPDPERTIRCKGRCQIDFAEKYFVEGLTACWDPYICHVSRKDLDFLVMGNRALDARAARLFVEYLNGQTFDAAKSSTSLNSSPSDKESDPLVL</sequence>
<feature type="domain" description="DUF6533" evidence="3">
    <location>
        <begin position="11"/>
        <end position="44"/>
    </location>
</feature>
<proteinExistence type="predicted"/>
<evidence type="ECO:0000256" key="2">
    <source>
        <dbReference type="SAM" id="Phobius"/>
    </source>
</evidence>
<organism evidence="4 5">
    <name type="scientific">Schizopora paradoxa</name>
    <dbReference type="NCBI Taxonomy" id="27342"/>
    <lineage>
        <taxon>Eukaryota</taxon>
        <taxon>Fungi</taxon>
        <taxon>Dikarya</taxon>
        <taxon>Basidiomycota</taxon>
        <taxon>Agaricomycotina</taxon>
        <taxon>Agaricomycetes</taxon>
        <taxon>Hymenochaetales</taxon>
        <taxon>Schizoporaceae</taxon>
        <taxon>Schizopora</taxon>
    </lineage>
</organism>
<dbReference type="InParanoid" id="A0A0H2RF21"/>
<gene>
    <name evidence="4" type="ORF">SCHPADRAFT_892336</name>
</gene>
<feature type="transmembrane region" description="Helical" evidence="2">
    <location>
        <begin position="93"/>
        <end position="114"/>
    </location>
</feature>
<evidence type="ECO:0000313" key="4">
    <source>
        <dbReference type="EMBL" id="KLO10440.1"/>
    </source>
</evidence>
<keyword evidence="2" id="KW-1133">Transmembrane helix</keyword>
<dbReference type="OrthoDB" id="3350812at2759"/>
<evidence type="ECO:0000256" key="1">
    <source>
        <dbReference type="SAM" id="MobiDB-lite"/>
    </source>
</evidence>
<accession>A0A0H2RF21</accession>
<evidence type="ECO:0000313" key="5">
    <source>
        <dbReference type="Proteomes" id="UP000053477"/>
    </source>
</evidence>
<feature type="transmembrane region" description="Helical" evidence="2">
    <location>
        <begin position="35"/>
        <end position="54"/>
    </location>
</feature>
<keyword evidence="2" id="KW-0472">Membrane</keyword>
<dbReference type="InterPro" id="IPR045340">
    <property type="entry name" value="DUF6533"/>
</dbReference>